<evidence type="ECO:0000256" key="1">
    <source>
        <dbReference type="ARBA" id="ARBA00023002"/>
    </source>
</evidence>
<gene>
    <name evidence="3" type="ORF">ACFO1S_17075</name>
</gene>
<dbReference type="PANTHER" id="PTHR42949">
    <property type="entry name" value="ANAEROBIC GLYCEROL-3-PHOSPHATE DEHYDROGENASE SUBUNIT B"/>
    <property type="match status" value="1"/>
</dbReference>
<dbReference type="InterPro" id="IPR023753">
    <property type="entry name" value="FAD/NAD-binding_dom"/>
</dbReference>
<dbReference type="InterPro" id="IPR051691">
    <property type="entry name" value="Metab_Enz_Cyan_OpOx_G3PDH"/>
</dbReference>
<dbReference type="PRINTS" id="PR00368">
    <property type="entry name" value="FADPNR"/>
</dbReference>
<protein>
    <submittedName>
        <fullName evidence="3">NAD(P)/FAD-dependent oxidoreductase</fullName>
    </submittedName>
</protein>
<dbReference type="PANTHER" id="PTHR42949:SF3">
    <property type="entry name" value="ANAEROBIC GLYCEROL-3-PHOSPHATE DEHYDROGENASE SUBUNIT B"/>
    <property type="match status" value="1"/>
</dbReference>
<proteinExistence type="predicted"/>
<evidence type="ECO:0000313" key="4">
    <source>
        <dbReference type="Proteomes" id="UP001595755"/>
    </source>
</evidence>
<accession>A0ABV8SC45</accession>
<comment type="caution">
    <text evidence="3">The sequence shown here is derived from an EMBL/GenBank/DDBJ whole genome shotgun (WGS) entry which is preliminary data.</text>
</comment>
<dbReference type="SUPFAM" id="SSF51905">
    <property type="entry name" value="FAD/NAD(P)-binding domain"/>
    <property type="match status" value="1"/>
</dbReference>
<dbReference type="Pfam" id="PF07992">
    <property type="entry name" value="Pyr_redox_2"/>
    <property type="match status" value="1"/>
</dbReference>
<sequence length="410" mass="43462">MNAEKRTDALIVGAGPAGLSAATAAARCGMSVTVLDEYPREGGRLLGQLHEESKGNWWNGLREAHRLSEQAQHAGASVRTGVSVTGLEREESGDWTVWTSAGLYRAGALLLATGAAESVVPVPGWTLPGVMSIGAAQVMTNVQRVKVGSRGVVIGMSVLAMAIVSELRLAGIELSAIVLPPRHALSERASDPRSVLESLLRFAHLAPRPTLRIGAPLMGSAAIRRLVLSCYPKRGMQIWNTPLQLRRAALEIVGTEKVEGVTLADIRVDGSVIPGTERFVPADFVCLAGGLYPLAELAALAGCPFRYVPQLGGHVPLHDERMRTPLSRLYVAGNITGVESAKVAIAQGTVAGLCMAAEANPAPDAAELEAPLEEAMAEVRKARQEALIQFQPGIAECREEMYRARVGQQA</sequence>
<dbReference type="InterPro" id="IPR036188">
    <property type="entry name" value="FAD/NAD-bd_sf"/>
</dbReference>
<dbReference type="Gene3D" id="3.50.50.60">
    <property type="entry name" value="FAD/NAD(P)-binding domain"/>
    <property type="match status" value="4"/>
</dbReference>
<dbReference type="RefSeq" id="WP_204606338.1">
    <property type="nucleotide sequence ID" value="NZ_JBHSED010000035.1"/>
</dbReference>
<organism evidence="3 4">
    <name type="scientific">Cohnella boryungensis</name>
    <dbReference type="NCBI Taxonomy" id="768479"/>
    <lineage>
        <taxon>Bacteria</taxon>
        <taxon>Bacillati</taxon>
        <taxon>Bacillota</taxon>
        <taxon>Bacilli</taxon>
        <taxon>Bacillales</taxon>
        <taxon>Paenibacillaceae</taxon>
        <taxon>Cohnella</taxon>
    </lineage>
</organism>
<dbReference type="PRINTS" id="PR00411">
    <property type="entry name" value="PNDRDTASEI"/>
</dbReference>
<keyword evidence="4" id="KW-1185">Reference proteome</keyword>
<evidence type="ECO:0000259" key="2">
    <source>
        <dbReference type="Pfam" id="PF07992"/>
    </source>
</evidence>
<reference evidence="4" key="1">
    <citation type="journal article" date="2019" name="Int. J. Syst. Evol. Microbiol.">
        <title>The Global Catalogue of Microorganisms (GCM) 10K type strain sequencing project: providing services to taxonomists for standard genome sequencing and annotation.</title>
        <authorList>
            <consortium name="The Broad Institute Genomics Platform"/>
            <consortium name="The Broad Institute Genome Sequencing Center for Infectious Disease"/>
            <person name="Wu L."/>
            <person name="Ma J."/>
        </authorList>
    </citation>
    <scope>NUCLEOTIDE SEQUENCE [LARGE SCALE GENOMIC DNA]</scope>
    <source>
        <strain evidence="4">CGMCC 4.1641</strain>
    </source>
</reference>
<keyword evidence="1" id="KW-0560">Oxidoreductase</keyword>
<evidence type="ECO:0000313" key="3">
    <source>
        <dbReference type="EMBL" id="MFC4305149.1"/>
    </source>
</evidence>
<feature type="domain" description="FAD/NAD(P)-binding" evidence="2">
    <location>
        <begin position="8"/>
        <end position="177"/>
    </location>
</feature>
<dbReference type="Proteomes" id="UP001595755">
    <property type="component" value="Unassembled WGS sequence"/>
</dbReference>
<name>A0ABV8SC45_9BACL</name>
<dbReference type="EMBL" id="JBHSED010000035">
    <property type="protein sequence ID" value="MFC4305149.1"/>
    <property type="molecule type" value="Genomic_DNA"/>
</dbReference>